<dbReference type="AlphaFoldDB" id="A0A1F5JQ01"/>
<keyword evidence="1" id="KW-0812">Transmembrane</keyword>
<keyword evidence="1" id="KW-0472">Membrane</keyword>
<feature type="transmembrane region" description="Helical" evidence="1">
    <location>
        <begin position="297"/>
        <end position="316"/>
    </location>
</feature>
<gene>
    <name evidence="2" type="ORF">A3C59_03050</name>
</gene>
<feature type="transmembrane region" description="Helical" evidence="1">
    <location>
        <begin position="393"/>
        <end position="418"/>
    </location>
</feature>
<comment type="caution">
    <text evidence="2">The sequence shown here is derived from an EMBL/GenBank/DDBJ whole genome shotgun (WGS) entry which is preliminary data.</text>
</comment>
<accession>A0A1F5JQ01</accession>
<keyword evidence="1" id="KW-1133">Transmembrane helix</keyword>
<dbReference type="STRING" id="1797768.A3C59_03050"/>
<proteinExistence type="predicted"/>
<dbReference type="EMBL" id="MFCV01000044">
    <property type="protein sequence ID" value="OGE30666.1"/>
    <property type="molecule type" value="Genomic_DNA"/>
</dbReference>
<feature type="transmembrane region" description="Helical" evidence="1">
    <location>
        <begin position="424"/>
        <end position="445"/>
    </location>
</feature>
<protein>
    <submittedName>
        <fullName evidence="2">Uncharacterized protein</fullName>
    </submittedName>
</protein>
<feature type="transmembrane region" description="Helical" evidence="1">
    <location>
        <begin position="328"/>
        <end position="351"/>
    </location>
</feature>
<feature type="transmembrane region" description="Helical" evidence="1">
    <location>
        <begin position="488"/>
        <end position="514"/>
    </location>
</feature>
<dbReference type="Proteomes" id="UP000176902">
    <property type="component" value="Unassembled WGS sequence"/>
</dbReference>
<organism evidence="2 3">
    <name type="scientific">Candidatus Daviesbacteria bacterium RIFCSPHIGHO2_02_FULL_36_13</name>
    <dbReference type="NCBI Taxonomy" id="1797768"/>
    <lineage>
        <taxon>Bacteria</taxon>
        <taxon>Candidatus Daviesiibacteriota</taxon>
    </lineage>
</organism>
<evidence type="ECO:0000313" key="2">
    <source>
        <dbReference type="EMBL" id="OGE30666.1"/>
    </source>
</evidence>
<evidence type="ECO:0000313" key="3">
    <source>
        <dbReference type="Proteomes" id="UP000176902"/>
    </source>
</evidence>
<name>A0A1F5JQ01_9BACT</name>
<evidence type="ECO:0000256" key="1">
    <source>
        <dbReference type="SAM" id="Phobius"/>
    </source>
</evidence>
<reference evidence="2 3" key="1">
    <citation type="journal article" date="2016" name="Nat. Commun.">
        <title>Thousands of microbial genomes shed light on interconnected biogeochemical processes in an aquifer system.</title>
        <authorList>
            <person name="Anantharaman K."/>
            <person name="Brown C.T."/>
            <person name="Hug L.A."/>
            <person name="Sharon I."/>
            <person name="Castelle C.J."/>
            <person name="Probst A.J."/>
            <person name="Thomas B.C."/>
            <person name="Singh A."/>
            <person name="Wilkins M.J."/>
            <person name="Karaoz U."/>
            <person name="Brodie E.L."/>
            <person name="Williams K.H."/>
            <person name="Hubbard S.S."/>
            <person name="Banfield J.F."/>
        </authorList>
    </citation>
    <scope>NUCLEOTIDE SEQUENCE [LARGE SCALE GENOMIC DNA]</scope>
</reference>
<sequence length="523" mass="60923">MPRQLSKTSKFLISAIEERRHINNEETISVNPVVSELASWYEKFRTAMDYRDDEVILRSAIERILKRRLILGGNGSSIAAPLLRELVWARYFPDASLPESRVIKVSQTIDLFLELEKKINEKHKISEGKVNEWIIHLLSSEIEDILKPGNEKDLMCNFIFQLLKEKITITDDSEETRDIQIFIAVRRAYANDDLAFLRFRLFRQFFGKATPEKVDKIAERFLTAKNKFEEQFSYPLKDKIYNFVKNQTIPFLILDDVLRENIGKIQSLVMDEDRLNMAVLNACNRRYNTVSGKVRRAIVRSVIFIFVTKAALALFVEGSVERVLYGRVIWSSIILNTITPPILMILVGLSIKTPARDNSYRVLSKINTILFDENPKLAEPLVLQKKPKRIDPILWFLFMLFWLLTFALSFGAIIFILSKFKVNPISQGIFVFFLAIVSFVSYRINKTAHMYILKTEKDSWTSIAFDFFFMPFIQVGRKLTSAVSQLNIILFIFDFIIEAPFKGIVAFFEQWLLFLRTQREKLE</sequence>